<protein>
    <submittedName>
        <fullName evidence="2">Uncharacterized protein</fullName>
    </submittedName>
</protein>
<gene>
    <name evidence="2" type="ORF">SAMN05216258_107130</name>
</gene>
<dbReference type="AlphaFoldDB" id="A0A1I3ILV1"/>
<dbReference type="EMBL" id="FOQH01000007">
    <property type="protein sequence ID" value="SFI48964.1"/>
    <property type="molecule type" value="Genomic_DNA"/>
</dbReference>
<keyword evidence="3" id="KW-1185">Reference proteome</keyword>
<evidence type="ECO:0000256" key="1">
    <source>
        <dbReference type="SAM" id="SignalP"/>
    </source>
</evidence>
<evidence type="ECO:0000313" key="2">
    <source>
        <dbReference type="EMBL" id="SFI48964.1"/>
    </source>
</evidence>
<dbReference type="RefSeq" id="WP_092861103.1">
    <property type="nucleotide sequence ID" value="NZ_FOQH01000007.1"/>
</dbReference>
<proteinExistence type="predicted"/>
<accession>A0A1I3ILV1</accession>
<sequence length="428" mass="44676">MPRFLFPTLILALLAAPAALLVATVEREPAVAAAPVPDPATARASRALALRLYGAANGDAPVEVEMTAQEIDGLFATAARAFPGLRGRAEIDARALDLRVSLAPPALAGIGWLNLAAEVAPSDRGLELRRLRLGRLELPPQTTLGAARRLADLLSEQPVGSLLTAMVGRVATAPGALSITLDPTLGRAEDGTPGAADSLRRLAGADLDRVAAHYDAMIEAAYRGDLPRDGSTAAWMGFALESAAAAAAEGRDPLLETRAAILALAAHCGERWAVEAAVGEIPAPVRGGPCNRTRLAERSDLKKHFVLSAAFETAGAAAFSFGLGEVKELVDASDEGTGFSFDDMAADRAGIRWAEAAQAAAAEGPEALVRAARLSMQEAAVMPAIDDLPSFLPESAFRDRFGALDSPAYVAQVEAIDRRIDRLPLHAR</sequence>
<keyword evidence="1" id="KW-0732">Signal</keyword>
<evidence type="ECO:0000313" key="3">
    <source>
        <dbReference type="Proteomes" id="UP000199377"/>
    </source>
</evidence>
<name>A0A1I3ILV1_9RHOB</name>
<reference evidence="2 3" key="1">
    <citation type="submission" date="2016-10" db="EMBL/GenBank/DDBJ databases">
        <authorList>
            <person name="de Groot N.N."/>
        </authorList>
    </citation>
    <scope>NUCLEOTIDE SEQUENCE [LARGE SCALE GENOMIC DNA]</scope>
    <source>
        <strain evidence="2 3">CGMCC 1.11030</strain>
    </source>
</reference>
<feature type="chain" id="PRO_5011698960" evidence="1">
    <location>
        <begin position="24"/>
        <end position="428"/>
    </location>
</feature>
<dbReference type="Proteomes" id="UP000199377">
    <property type="component" value="Unassembled WGS sequence"/>
</dbReference>
<organism evidence="2 3">
    <name type="scientific">Albimonas pacifica</name>
    <dbReference type="NCBI Taxonomy" id="1114924"/>
    <lineage>
        <taxon>Bacteria</taxon>
        <taxon>Pseudomonadati</taxon>
        <taxon>Pseudomonadota</taxon>
        <taxon>Alphaproteobacteria</taxon>
        <taxon>Rhodobacterales</taxon>
        <taxon>Paracoccaceae</taxon>
        <taxon>Albimonas</taxon>
    </lineage>
</organism>
<dbReference type="STRING" id="1114924.SAMN05216258_107130"/>
<dbReference type="OrthoDB" id="9997at2"/>
<feature type="signal peptide" evidence="1">
    <location>
        <begin position="1"/>
        <end position="23"/>
    </location>
</feature>